<dbReference type="SUPFAM" id="SSF53448">
    <property type="entry name" value="Nucleotide-diphospho-sugar transferases"/>
    <property type="match status" value="1"/>
</dbReference>
<accession>A0A0B4N430</accession>
<dbReference type="InterPro" id="IPR029044">
    <property type="entry name" value="Nucleotide-diphossugar_trans"/>
</dbReference>
<protein>
    <recommendedName>
        <fullName evidence="2">Glycosyltransferase</fullName>
    </recommendedName>
</protein>
<reference evidence="1" key="1">
    <citation type="journal article" date="2016" name="PLoS ONE">
        <title>Comparison of O-Antigen Gene Clusters of All O-Serogroups of Escherichia coli and Proposal for Adopting a New Nomenclature for O-Typing.</title>
        <authorList>
            <person name="DebRoy C."/>
            <person name="Fratamico P.M."/>
            <person name="Yan X."/>
            <person name="Baranzoni G."/>
            <person name="Liu Y."/>
            <person name="Needleman D.S."/>
            <person name="Tebbs R."/>
            <person name="O'Connell C.D."/>
            <person name="Allred A."/>
            <person name="Swimley M."/>
            <person name="Mwangi M."/>
            <person name="Kapur V."/>
            <person name="Raygoza Garay J.A."/>
            <person name="Roberts E.L."/>
            <person name="Katani R."/>
        </authorList>
    </citation>
    <scope>NUCLEOTIDE SEQUENCE</scope>
    <source>
        <strain evidence="1">CDC 149-51</strain>
    </source>
</reference>
<organism evidence="1">
    <name type="scientific">Escherichia coli</name>
    <dbReference type="NCBI Taxonomy" id="562"/>
    <lineage>
        <taxon>Bacteria</taxon>
        <taxon>Pseudomonadati</taxon>
        <taxon>Pseudomonadota</taxon>
        <taxon>Gammaproteobacteria</taxon>
        <taxon>Enterobacterales</taxon>
        <taxon>Enterobacteriaceae</taxon>
        <taxon>Escherichia</taxon>
    </lineage>
</organism>
<dbReference type="EMBL" id="KJ755552">
    <property type="protein sequence ID" value="AIG62482.1"/>
    <property type="molecule type" value="Genomic_DNA"/>
</dbReference>
<dbReference type="AlphaFoldDB" id="A0A0B4N430"/>
<proteinExistence type="predicted"/>
<evidence type="ECO:0000313" key="1">
    <source>
        <dbReference type="EMBL" id="AIG62482.1"/>
    </source>
</evidence>
<sequence>MVQWKKLMTIIFNKIIFLLKCLFSTIKLHLRAIFCRLNRNQCVSQNSEYIITLTSYHERFNTLYLTLESLFNQSVKPSNIYLWISQEDIDKYGGLPDSLPRYINAGLTVKILKENIRSYKKLSYIEDVLKKDNNIKFIITADDDIMYPRRWAQGLIQTTKKHGSVSCYRGHNLTYAEGSYNYNQSINQNKFSVEPSFDLLPTGCSGICYLRKSINKLVNDRRFLNFAYDADDIWYKAMTLSAGFKCVRVEPRNIHFPLIITCLSNALYSKNVWQNENDKKLIETFSLLNVEDFFK</sequence>
<name>A0A0B4N430_ECOLX</name>
<evidence type="ECO:0008006" key="2">
    <source>
        <dbReference type="Google" id="ProtNLM"/>
    </source>
</evidence>